<reference evidence="1" key="1">
    <citation type="submission" date="2022-04" db="EMBL/GenBank/DDBJ databases">
        <title>Jade perch genome.</title>
        <authorList>
            <person name="Chao B."/>
        </authorList>
    </citation>
    <scope>NUCLEOTIDE SEQUENCE</scope>
    <source>
        <strain evidence="1">CB-2022</strain>
    </source>
</reference>
<accession>A0ACB8VCS0</accession>
<keyword evidence="2" id="KW-1185">Reference proteome</keyword>
<dbReference type="Proteomes" id="UP000831701">
    <property type="component" value="Chromosome 23"/>
</dbReference>
<dbReference type="EMBL" id="CM041553">
    <property type="protein sequence ID" value="KAI3353373.1"/>
    <property type="molecule type" value="Genomic_DNA"/>
</dbReference>
<feature type="non-terminal residue" evidence="1">
    <location>
        <position position="1"/>
    </location>
</feature>
<proteinExistence type="predicted"/>
<organism evidence="1 2">
    <name type="scientific">Scortum barcoo</name>
    <name type="common">barcoo grunter</name>
    <dbReference type="NCBI Taxonomy" id="214431"/>
    <lineage>
        <taxon>Eukaryota</taxon>
        <taxon>Metazoa</taxon>
        <taxon>Chordata</taxon>
        <taxon>Craniata</taxon>
        <taxon>Vertebrata</taxon>
        <taxon>Euteleostomi</taxon>
        <taxon>Actinopterygii</taxon>
        <taxon>Neopterygii</taxon>
        <taxon>Teleostei</taxon>
        <taxon>Neoteleostei</taxon>
        <taxon>Acanthomorphata</taxon>
        <taxon>Eupercaria</taxon>
        <taxon>Centrarchiformes</taxon>
        <taxon>Terapontoidei</taxon>
        <taxon>Terapontidae</taxon>
        <taxon>Scortum</taxon>
    </lineage>
</organism>
<gene>
    <name evidence="1" type="ORF">L3Q82_019908</name>
</gene>
<comment type="caution">
    <text evidence="1">The sequence shown here is derived from an EMBL/GenBank/DDBJ whole genome shotgun (WGS) entry which is preliminary data.</text>
</comment>
<protein>
    <submittedName>
        <fullName evidence="1">Uncharacterized protein</fullName>
    </submittedName>
</protein>
<evidence type="ECO:0000313" key="2">
    <source>
        <dbReference type="Proteomes" id="UP000831701"/>
    </source>
</evidence>
<evidence type="ECO:0000313" key="1">
    <source>
        <dbReference type="EMBL" id="KAI3353373.1"/>
    </source>
</evidence>
<sequence length="2474" mass="270009">GPELTKSNLGTQGVILTHQTWETRELNQNTLQCAMLILLSLLPDSWRSRSATDGLKNGDASSSSLAAKGFRSVRPNLQDKKSTTQDMNHVPLPPPRRESFHFSPTGTNPPEYSALIALANDFSPGPLTFTQNEKAVLKESYTISSTSSYSYSETSANAVQEAHQSTASNDISNCSASATTNTQTQQRKVSSLTLTPVTIPDPPDHCNSYLDPQPKTTVSPPPTSPPPQRGPNLSQPPTQTASLSVHLGPENPKPPEPRPSNNTAEVKVPVQAPSLCPSQVGIAKAPPAVPQRPSPAALLGPPSPDPTARHSPYHCHSSESLDYLSGLMPKALSPTPYVPSGASSTAGAVSGPSLTTVSSASIGGCMSPSASPVTVSALSHYSSSTAGLLDELQICSLDSPGASPTPSPTLSHVSAYTSTAGPDDVLTTSVASTAAAATFTNGQVLSHAMNGSTSHPQRPLSPPSYPPPPTSLHTGLQRQSRSSEGSESVTRESVLSGHTSVSSTVPIARFSEEEKRVSVIKAPHYEGIGPVDESGIPIAIRTTVDRPKDWYKTMFKQIHKVHKADDDYSDTYNATYAVINNDDFSLSSSATMAHPAPRTHTYRPLAKSPSDNGGHLAPREPSPSPVPPPPPPMPSLLQLRARDSDREKDSPDSNEWGPPNRKVDTRKYRAEPKSIFEYEPGKSSILEHERPTYDDIDLENEPWYKFFSELEFGRPTSLHIAPADKAPERPASASSDYRKRRKSEPSSSQVNSQSQSRAATSPKPVDAYRPSSSLKKPVIRSSPSSPSRAKGPCQRPCLPPIPSDPVNCDEDASQEGSSSSKQSVFCKNSWQTKHQDPETWSSVEEVPPSPGKLKSRSCDDLLNDGHSGSGRRNATRSESAGSLVCDGNPSGSTGSTSTRSLPRLHRRRAHDSPGFLQLYRKMHQIDRAQLIPSEVIRSVRARILELERQPHLHRHRLSPWTPSWGVEVPRDMVPNRISEYERLIKKSKSLPNLGDSEVPSGTTTPGGSSSRASSGGGGTPSFPKRRFSIESLLEEDNNGNNGTVPHSMDHLHRPRSPPEGQPRVGPEPSRGRPFPPPPVPQGPQANPDYSDSEQDAVASDLSDFIQVEGSSFCSESDFDHCSLTSSESLYGSTTLHHHHHLRHHHHHHHHHPGHQSLGQSQGYQHRHLISTCKGRCPASYTRFTTMLRHERERARQEHQRSSQKSRSSHSQIQSSQSQQAMSKLAFLVSPVPFRRKKGSPPTSRRSSGGGDRGSRPKSKQAIYEALDAALRDIYEHIQTERGHRGSRTPDDSILRRILAELLPNVPERSSSLRGRRGCWHGGHSSASLYPDGSPTGYASYRGDPSTPRLQSPRLQSPVSACYGRHSDTSNNNEYGEEQGNGNGLCYSDQDVSRCYSTMDGRHTPQSRRPTPDREVSHKQMTQLILFSLLHQKQPARAIYDFKAQTAKELTFKKGDAVNIIRQIDNNWYEGEHRGHIGIFPMSYVEKMPSSEKQQPIRPPPPAHVREIGEAVARYNFNADTNVELSLRKGERVIVIRQVDQNWYEGKIPDTTKQGIFPVSYVDIVKRSPSKSSAHHVDPHGYPGNRTPSSTPIKPLYHLPPSSTTHDLPSPHPSLRKLDLQAVTGEWLSLTLDPSASTPTRSLAATPVPPTPPPLPIDLAPFLKAQESKAPSPAPSQRVVTLPPQTFSRTPHFKDERFGLSHPPSALPFSQPPPPPPPPLPPPLPHSSLTSPLPDSSLQYTSGKEIAQTLPISEPEFLPCTVPEPIKSPAQVPLWHKLNVQVNKSSKIPDVELQVKDPYDELLSMILDGSHSRTDDAGFSRLSPVDSPPAKLTHESQSRILRAKEPPQPAVKPPEVTPASDSAAGVRLEVQFHKPVTMEPLSIIWGGQSETLNEQPVESQRPPSVKGRGFTELFIEEEDEAIEDKQEDIKSFNERLSPQADVSPSTPPQLPHPALPSPSIPPPLTSLPPPPPPSSSSSPSSSSFTPSSSFSQSQQQDRNTIPPSPPVSPRPPSLPQLMTSPLPPVSPCPPVSPSPIHPSHTEVPSQHSHSLSHQPASCPDTESPIPPPALPLPKPLSPPLATPRSPPTTPTVHHPGRRSPKVKRLVQDALQGGGDPYQAVYNYLPRNEDELELKEGDIVDVMEKCDDGWFVGKRRGKHFRVMPLSVVLDGPAPWGFRLTGGKDFNQPLTISRITPGSKASMANLCPGDVIVAIEGVPAMDMLHCEAQNKIKESTHQLCLTVERNESRLWSPRVVEDGRAHPYKMNLEAEQQDHRPIGTAHNRRAQPFVAAANIDDKRQVVSTAYNTPIGLYSTGNIQDAMQGQIRGLVHQKPESPRTLTSIEDSDVYQMLQKDQEEPQEPRQSGSFKALQEFIDSDGTRPIVTRTVKAPTTKPTPPTGNLQKLPVCDKCGNGIVGTVVKARDKYRHPGCFVCSDCDINLKQKGYFFVEGQLYCETHARARMRPPEGHDLITTFPA</sequence>
<name>A0ACB8VCS0_9TELE</name>